<dbReference type="GO" id="GO:0000155">
    <property type="term" value="F:phosphorelay sensor kinase activity"/>
    <property type="evidence" value="ECO:0007669"/>
    <property type="project" value="InterPro"/>
</dbReference>
<evidence type="ECO:0000256" key="5">
    <source>
        <dbReference type="SAM" id="Phobius"/>
    </source>
</evidence>
<evidence type="ECO:0000256" key="1">
    <source>
        <dbReference type="ARBA" id="ARBA00000085"/>
    </source>
</evidence>
<evidence type="ECO:0000313" key="8">
    <source>
        <dbReference type="Proteomes" id="UP000192343"/>
    </source>
</evidence>
<organism evidence="7 8">
    <name type="scientific">Marispirochaeta aestuarii</name>
    <dbReference type="NCBI Taxonomy" id="1963862"/>
    <lineage>
        <taxon>Bacteria</taxon>
        <taxon>Pseudomonadati</taxon>
        <taxon>Spirochaetota</taxon>
        <taxon>Spirochaetia</taxon>
        <taxon>Spirochaetales</taxon>
        <taxon>Spirochaetaceae</taxon>
        <taxon>Marispirochaeta</taxon>
    </lineage>
</organism>
<evidence type="ECO:0000313" key="7">
    <source>
        <dbReference type="EMBL" id="ORC34714.1"/>
    </source>
</evidence>
<evidence type="ECO:0000259" key="6">
    <source>
        <dbReference type="PROSITE" id="PS50109"/>
    </source>
</evidence>
<accession>A0A1Y1RWW7</accession>
<dbReference type="SUPFAM" id="SSF55874">
    <property type="entry name" value="ATPase domain of HSP90 chaperone/DNA topoisomerase II/histidine kinase"/>
    <property type="match status" value="1"/>
</dbReference>
<protein>
    <recommendedName>
        <fullName evidence="2">histidine kinase</fullName>
        <ecNumber evidence="2">2.7.13.3</ecNumber>
    </recommendedName>
</protein>
<dbReference type="EMBL" id="MWQY01000012">
    <property type="protein sequence ID" value="ORC34714.1"/>
    <property type="molecule type" value="Genomic_DNA"/>
</dbReference>
<keyword evidence="5" id="KW-1133">Transmembrane helix</keyword>
<reference evidence="7 8" key="1">
    <citation type="submission" date="2017-03" db="EMBL/GenBank/DDBJ databases">
        <title>Draft Genome sequence of Marispirochaeta sp. strain JC444.</title>
        <authorList>
            <person name="Shivani Y."/>
            <person name="Subhash Y."/>
            <person name="Sasikala C."/>
            <person name="Ramana C."/>
        </authorList>
    </citation>
    <scope>NUCLEOTIDE SEQUENCE [LARGE SCALE GENOMIC DNA]</scope>
    <source>
        <strain evidence="7 8">JC444</strain>
    </source>
</reference>
<feature type="transmembrane region" description="Helical" evidence="5">
    <location>
        <begin position="280"/>
        <end position="300"/>
    </location>
</feature>
<sequence length="650" mass="73277">MKIRPYTFRWFIFWLIISSSIITLLISGTIIFLLRQSTFAAENMERARQESKILVRRTEGLLAGIEESIGILTQASLRMDTEDFADLLQAVLPQHESIRVIYFLDGNGQTYAVHAKDHRNPLHEDFIGIDFSYSSLYSALQNSNQSVWSDKFISVLSGDTSVGVGIRMENHTAIAEISLEALLSTVEIAAESSVRLWVVDKRGELIVDTDNEFSTGITNVLGNRAIQQALDSQQLPVTVTVNGKNYYPAADISEKLGWIFMNLIPAGLDNRYIRNTLIDIIFLSISYLVLALLLSPLWSYRLNTQVMHLMQQSQKIAEGHHYTPQKDWMIREFHELSESQKIMADKIFDREKSLIRLNQKLEDRVQERTRALENSNRELQETLENMNRMQEILIQTEKQAALGRLVAGVAHELNTPIGNAIMSISSLKAETHELGREVSSGLRRSTLERFLRYCDEGLDIAERNVSRAAELINSFKHVASDQTSSVRRKFFLDTMIHDVLLTMNPMIRHSRHRMETDLEQEVEMDSYPGSLGQILTNLITNALAHAWDDDDSGSIWIKAGRISEPPGEEIPMVQISVQDNGKGIPAEIRKKIFDPFFTTRLGRGGTGLGLNIAYNSARNILGGTLNCESTEGEGTVFKLKIPVVAPLLQG</sequence>
<dbReference type="AlphaFoldDB" id="A0A1Y1RWW7"/>
<gene>
    <name evidence="7" type="ORF">B4O97_12285</name>
</gene>
<keyword evidence="3" id="KW-0597">Phosphoprotein</keyword>
<dbReference type="SMART" id="SM00388">
    <property type="entry name" value="HisKA"/>
    <property type="match status" value="1"/>
</dbReference>
<dbReference type="InterPro" id="IPR003594">
    <property type="entry name" value="HATPase_dom"/>
</dbReference>
<name>A0A1Y1RWW7_9SPIO</name>
<keyword evidence="5" id="KW-0812">Transmembrane</keyword>
<dbReference type="PROSITE" id="PS50109">
    <property type="entry name" value="HIS_KIN"/>
    <property type="match status" value="1"/>
</dbReference>
<dbReference type="InterPro" id="IPR004358">
    <property type="entry name" value="Sig_transdc_His_kin-like_C"/>
</dbReference>
<dbReference type="Gene3D" id="3.30.565.10">
    <property type="entry name" value="Histidine kinase-like ATPase, C-terminal domain"/>
    <property type="match status" value="1"/>
</dbReference>
<comment type="caution">
    <text evidence="7">The sequence shown here is derived from an EMBL/GenBank/DDBJ whole genome shotgun (WGS) entry which is preliminary data.</text>
</comment>
<dbReference type="RefSeq" id="WP_083051200.1">
    <property type="nucleotide sequence ID" value="NZ_MWQY01000012.1"/>
</dbReference>
<dbReference type="Proteomes" id="UP000192343">
    <property type="component" value="Unassembled WGS sequence"/>
</dbReference>
<dbReference type="CDD" id="cd00082">
    <property type="entry name" value="HisKA"/>
    <property type="match status" value="1"/>
</dbReference>
<keyword evidence="5" id="KW-0472">Membrane</keyword>
<dbReference type="SUPFAM" id="SSF47384">
    <property type="entry name" value="Homodimeric domain of signal transducing histidine kinase"/>
    <property type="match status" value="1"/>
</dbReference>
<dbReference type="CDD" id="cd18773">
    <property type="entry name" value="PDC1_HK_sensor"/>
    <property type="match status" value="1"/>
</dbReference>
<keyword evidence="4" id="KW-0175">Coiled coil</keyword>
<dbReference type="InterPro" id="IPR003661">
    <property type="entry name" value="HisK_dim/P_dom"/>
</dbReference>
<dbReference type="OrthoDB" id="312445at2"/>
<keyword evidence="8" id="KW-1185">Reference proteome</keyword>
<dbReference type="InterPro" id="IPR036097">
    <property type="entry name" value="HisK_dim/P_sf"/>
</dbReference>
<evidence type="ECO:0000256" key="3">
    <source>
        <dbReference type="ARBA" id="ARBA00022553"/>
    </source>
</evidence>
<comment type="catalytic activity">
    <reaction evidence="1">
        <text>ATP + protein L-histidine = ADP + protein N-phospho-L-histidine.</text>
        <dbReference type="EC" id="2.7.13.3"/>
    </reaction>
</comment>
<dbReference type="SMART" id="SM00387">
    <property type="entry name" value="HATPase_c"/>
    <property type="match status" value="1"/>
</dbReference>
<dbReference type="Gene3D" id="1.10.287.130">
    <property type="match status" value="1"/>
</dbReference>
<dbReference type="STRING" id="1963862.B4O97_12285"/>
<proteinExistence type="predicted"/>
<feature type="domain" description="Histidine kinase" evidence="6">
    <location>
        <begin position="408"/>
        <end position="645"/>
    </location>
</feature>
<dbReference type="PANTHER" id="PTHR43065">
    <property type="entry name" value="SENSOR HISTIDINE KINASE"/>
    <property type="match status" value="1"/>
</dbReference>
<dbReference type="PRINTS" id="PR00344">
    <property type="entry name" value="BCTRLSENSOR"/>
</dbReference>
<dbReference type="InterPro" id="IPR005467">
    <property type="entry name" value="His_kinase_dom"/>
</dbReference>
<feature type="transmembrane region" description="Helical" evidence="5">
    <location>
        <begin position="12"/>
        <end position="34"/>
    </location>
</feature>
<dbReference type="InterPro" id="IPR036890">
    <property type="entry name" value="HATPase_C_sf"/>
</dbReference>
<dbReference type="Pfam" id="PF02518">
    <property type="entry name" value="HATPase_c"/>
    <property type="match status" value="1"/>
</dbReference>
<dbReference type="PANTHER" id="PTHR43065:SF47">
    <property type="match status" value="1"/>
</dbReference>
<evidence type="ECO:0000256" key="2">
    <source>
        <dbReference type="ARBA" id="ARBA00012438"/>
    </source>
</evidence>
<feature type="coiled-coil region" evidence="4">
    <location>
        <begin position="358"/>
        <end position="399"/>
    </location>
</feature>
<evidence type="ECO:0000256" key="4">
    <source>
        <dbReference type="SAM" id="Coils"/>
    </source>
</evidence>
<dbReference type="EC" id="2.7.13.3" evidence="2"/>